<sequence>MENTEDTIASNGSEPAESSSKAIESNAGEIVEWLGVFSGMVLDYCLCLLRIWRDSLSLLKPAAANASSPSIQNAGNTQAPSMISTNHTSNYGQAFSEEVLEQLLRDPQIVDMITVPKTPTGLPLRPERPVCFFYDAYGLCQKGPACLYDHPYPYNPSQHRVVATREGQINRRY</sequence>
<accession>A0A5P1F419</accession>
<evidence type="ECO:0000256" key="1">
    <source>
        <dbReference type="PROSITE-ProRule" id="PRU00723"/>
    </source>
</evidence>
<dbReference type="EMBL" id="CM007384">
    <property type="protein sequence ID" value="ONK71200.1"/>
    <property type="molecule type" value="Genomic_DNA"/>
</dbReference>
<reference evidence="5" key="1">
    <citation type="journal article" date="2017" name="Nat. Commun.">
        <title>The asparagus genome sheds light on the origin and evolution of a young Y chromosome.</title>
        <authorList>
            <person name="Harkess A."/>
            <person name="Zhou J."/>
            <person name="Xu C."/>
            <person name="Bowers J.E."/>
            <person name="Van der Hulst R."/>
            <person name="Ayyampalayam S."/>
            <person name="Mercati F."/>
            <person name="Riccardi P."/>
            <person name="McKain M.R."/>
            <person name="Kakrana A."/>
            <person name="Tang H."/>
            <person name="Ray J."/>
            <person name="Groenendijk J."/>
            <person name="Arikit S."/>
            <person name="Mathioni S.M."/>
            <person name="Nakano M."/>
            <person name="Shan H."/>
            <person name="Telgmann-Rauber A."/>
            <person name="Kanno A."/>
            <person name="Yue Z."/>
            <person name="Chen H."/>
            <person name="Li W."/>
            <person name="Chen Y."/>
            <person name="Xu X."/>
            <person name="Zhang Y."/>
            <person name="Luo S."/>
            <person name="Chen H."/>
            <person name="Gao J."/>
            <person name="Mao Z."/>
            <person name="Pires J.C."/>
            <person name="Luo M."/>
            <person name="Kudrna D."/>
            <person name="Wing R.A."/>
            <person name="Meyers B.C."/>
            <person name="Yi K."/>
            <person name="Kong H."/>
            <person name="Lavrijsen P."/>
            <person name="Sunseri F."/>
            <person name="Falavigna A."/>
            <person name="Ye Y."/>
            <person name="Leebens-Mack J.H."/>
            <person name="Chen G."/>
        </authorList>
    </citation>
    <scope>NUCLEOTIDE SEQUENCE [LARGE SCALE GENOMIC DNA]</scope>
    <source>
        <strain evidence="5">cv. DH0086</strain>
    </source>
</reference>
<dbReference type="PROSITE" id="PS50103">
    <property type="entry name" value="ZF_C3H1"/>
    <property type="match status" value="1"/>
</dbReference>
<feature type="region of interest" description="Disordered" evidence="2">
    <location>
        <begin position="66"/>
        <end position="87"/>
    </location>
</feature>
<dbReference type="InterPro" id="IPR000571">
    <property type="entry name" value="Znf_CCCH"/>
</dbReference>
<dbReference type="Gramene" id="ONK71200">
    <property type="protein sequence ID" value="ONK71200"/>
    <property type="gene ID" value="A4U43_C04F5910"/>
</dbReference>
<organism evidence="4 5">
    <name type="scientific">Asparagus officinalis</name>
    <name type="common">Garden asparagus</name>
    <dbReference type="NCBI Taxonomy" id="4686"/>
    <lineage>
        <taxon>Eukaryota</taxon>
        <taxon>Viridiplantae</taxon>
        <taxon>Streptophyta</taxon>
        <taxon>Embryophyta</taxon>
        <taxon>Tracheophyta</taxon>
        <taxon>Spermatophyta</taxon>
        <taxon>Magnoliopsida</taxon>
        <taxon>Liliopsida</taxon>
        <taxon>Asparagales</taxon>
        <taxon>Asparagaceae</taxon>
        <taxon>Asparagoideae</taxon>
        <taxon>Asparagus</taxon>
    </lineage>
</organism>
<dbReference type="AlphaFoldDB" id="A0A5P1F419"/>
<feature type="domain" description="C3H1-type" evidence="3">
    <location>
        <begin position="125"/>
        <end position="153"/>
    </location>
</feature>
<feature type="region of interest" description="Disordered" evidence="2">
    <location>
        <begin position="1"/>
        <end position="21"/>
    </location>
</feature>
<dbReference type="Proteomes" id="UP000243459">
    <property type="component" value="Chromosome 4"/>
</dbReference>
<dbReference type="SMART" id="SM00356">
    <property type="entry name" value="ZnF_C3H1"/>
    <property type="match status" value="1"/>
</dbReference>
<feature type="zinc finger region" description="C3H1-type" evidence="1">
    <location>
        <begin position="125"/>
        <end position="153"/>
    </location>
</feature>
<evidence type="ECO:0000259" key="3">
    <source>
        <dbReference type="PROSITE" id="PS50103"/>
    </source>
</evidence>
<proteinExistence type="predicted"/>
<name>A0A5P1F419_ASPOF</name>
<evidence type="ECO:0000256" key="2">
    <source>
        <dbReference type="SAM" id="MobiDB-lite"/>
    </source>
</evidence>
<keyword evidence="1" id="KW-0862">Zinc</keyword>
<gene>
    <name evidence="4" type="ORF">A4U43_C04F5910</name>
</gene>
<evidence type="ECO:0000313" key="5">
    <source>
        <dbReference type="Proteomes" id="UP000243459"/>
    </source>
</evidence>
<keyword evidence="1" id="KW-0479">Metal-binding</keyword>
<evidence type="ECO:0000313" key="4">
    <source>
        <dbReference type="EMBL" id="ONK71200.1"/>
    </source>
</evidence>
<keyword evidence="5" id="KW-1185">Reference proteome</keyword>
<keyword evidence="1" id="KW-0863">Zinc-finger</keyword>
<protein>
    <recommendedName>
        <fullName evidence="3">C3H1-type domain-containing protein</fullName>
    </recommendedName>
</protein>
<dbReference type="GO" id="GO:0008270">
    <property type="term" value="F:zinc ion binding"/>
    <property type="evidence" value="ECO:0007669"/>
    <property type="project" value="UniProtKB-KW"/>
</dbReference>